<sequence length="136" mass="14809">VLPAAGGRAARAGALRRGVAGPGGRAARRGVGRRVRVAAVPQQRHLRAHVERLHVRVSARLQGQAVRRGGVLPAAGLPAQLPLPEPRPRVRVRVKRDLRRLEHHSELPPARPARHRAGRRPVGAARSTRLAHHHLQ</sequence>
<dbReference type="AlphaFoldDB" id="S4NLK8"/>
<reference evidence="2" key="2">
    <citation type="submission" date="2013-05" db="EMBL/GenBank/DDBJ databases">
        <authorList>
            <person name="Carter J.-M."/>
            <person name="Baker S.C."/>
            <person name="Pink R."/>
            <person name="Carter D.R.F."/>
            <person name="Collins A."/>
            <person name="Tomlin J."/>
            <person name="Gibbs M."/>
            <person name="Breuker C.J."/>
        </authorList>
    </citation>
    <scope>NUCLEOTIDE SEQUENCE</scope>
    <source>
        <tissue evidence="2">Ovary</tissue>
    </source>
</reference>
<evidence type="ECO:0000313" key="2">
    <source>
        <dbReference type="EMBL" id="JAA77909.1"/>
    </source>
</evidence>
<name>S4NLK8_9NEOP</name>
<feature type="non-terminal residue" evidence="2">
    <location>
        <position position="1"/>
    </location>
</feature>
<feature type="non-terminal residue" evidence="2">
    <location>
        <position position="136"/>
    </location>
</feature>
<feature type="region of interest" description="Disordered" evidence="1">
    <location>
        <begin position="97"/>
        <end position="136"/>
    </location>
</feature>
<reference evidence="2" key="1">
    <citation type="journal article" date="2013" name="BMC Genomics">
        <title>Unscrambling butterfly oogenesis.</title>
        <authorList>
            <person name="Carter J.M."/>
            <person name="Baker S.C."/>
            <person name="Pink R."/>
            <person name="Carter D.R."/>
            <person name="Collins A."/>
            <person name="Tomlin J."/>
            <person name="Gibbs M."/>
            <person name="Breuker C.J."/>
        </authorList>
    </citation>
    <scope>NUCLEOTIDE SEQUENCE</scope>
    <source>
        <tissue evidence="2">Ovary</tissue>
    </source>
</reference>
<protein>
    <submittedName>
        <fullName evidence="2">Crumbs</fullName>
    </submittedName>
</protein>
<evidence type="ECO:0000256" key="1">
    <source>
        <dbReference type="SAM" id="MobiDB-lite"/>
    </source>
</evidence>
<dbReference type="EMBL" id="GAIX01014651">
    <property type="protein sequence ID" value="JAA77909.1"/>
    <property type="molecule type" value="Transcribed_RNA"/>
</dbReference>
<proteinExistence type="predicted"/>
<organism evidence="2">
    <name type="scientific">Pararge aegeria</name>
    <name type="common">speckled wood butterfly</name>
    <dbReference type="NCBI Taxonomy" id="116150"/>
    <lineage>
        <taxon>Eukaryota</taxon>
        <taxon>Metazoa</taxon>
        <taxon>Ecdysozoa</taxon>
        <taxon>Arthropoda</taxon>
        <taxon>Hexapoda</taxon>
        <taxon>Insecta</taxon>
        <taxon>Pterygota</taxon>
        <taxon>Neoptera</taxon>
        <taxon>Endopterygota</taxon>
        <taxon>Lepidoptera</taxon>
        <taxon>Glossata</taxon>
        <taxon>Ditrysia</taxon>
        <taxon>Papilionoidea</taxon>
        <taxon>Nymphalidae</taxon>
        <taxon>Satyrinae</taxon>
        <taxon>Satyrini</taxon>
        <taxon>Parargina</taxon>
        <taxon>Pararge</taxon>
    </lineage>
</organism>
<accession>S4NLK8</accession>